<protein>
    <submittedName>
        <fullName evidence="1">Uncharacterized protein</fullName>
    </submittedName>
</protein>
<dbReference type="EMBL" id="KN836005">
    <property type="protein sequence ID" value="KIK33171.1"/>
    <property type="molecule type" value="Genomic_DNA"/>
</dbReference>
<dbReference type="HOGENOM" id="CLU_007337_2_0_1"/>
<organism evidence="1 2">
    <name type="scientific">Suillus luteus UH-Slu-Lm8-n1</name>
    <dbReference type="NCBI Taxonomy" id="930992"/>
    <lineage>
        <taxon>Eukaryota</taxon>
        <taxon>Fungi</taxon>
        <taxon>Dikarya</taxon>
        <taxon>Basidiomycota</taxon>
        <taxon>Agaricomycotina</taxon>
        <taxon>Agaricomycetes</taxon>
        <taxon>Agaricomycetidae</taxon>
        <taxon>Boletales</taxon>
        <taxon>Suillineae</taxon>
        <taxon>Suillaceae</taxon>
        <taxon>Suillus</taxon>
    </lineage>
</organism>
<dbReference type="AlphaFoldDB" id="A0A0C9ZUV3"/>
<proteinExistence type="predicted"/>
<dbReference type="STRING" id="930992.A0A0C9ZUV3"/>
<accession>A0A0C9ZUV3</accession>
<dbReference type="Proteomes" id="UP000054485">
    <property type="component" value="Unassembled WGS sequence"/>
</dbReference>
<evidence type="ECO:0000313" key="1">
    <source>
        <dbReference type="EMBL" id="KIK33171.1"/>
    </source>
</evidence>
<evidence type="ECO:0000313" key="2">
    <source>
        <dbReference type="Proteomes" id="UP000054485"/>
    </source>
</evidence>
<dbReference type="OrthoDB" id="2688014at2759"/>
<dbReference type="InParanoid" id="A0A0C9ZUV3"/>
<reference evidence="2" key="2">
    <citation type="submission" date="2015-01" db="EMBL/GenBank/DDBJ databases">
        <title>Evolutionary Origins and Diversification of the Mycorrhizal Mutualists.</title>
        <authorList>
            <consortium name="DOE Joint Genome Institute"/>
            <consortium name="Mycorrhizal Genomics Consortium"/>
            <person name="Kohler A."/>
            <person name="Kuo A."/>
            <person name="Nagy L.G."/>
            <person name="Floudas D."/>
            <person name="Copeland A."/>
            <person name="Barry K.W."/>
            <person name="Cichocki N."/>
            <person name="Veneault-Fourrey C."/>
            <person name="LaButti K."/>
            <person name="Lindquist E.A."/>
            <person name="Lipzen A."/>
            <person name="Lundell T."/>
            <person name="Morin E."/>
            <person name="Murat C."/>
            <person name="Riley R."/>
            <person name="Ohm R."/>
            <person name="Sun H."/>
            <person name="Tunlid A."/>
            <person name="Henrissat B."/>
            <person name="Grigoriev I.V."/>
            <person name="Hibbett D.S."/>
            <person name="Martin F."/>
        </authorList>
    </citation>
    <scope>NUCLEOTIDE SEQUENCE [LARGE SCALE GENOMIC DNA]</scope>
    <source>
        <strain evidence="2">UH-Slu-Lm8-n1</strain>
    </source>
</reference>
<gene>
    <name evidence="1" type="ORF">CY34DRAFT_18537</name>
</gene>
<name>A0A0C9ZUV3_9AGAM</name>
<reference evidence="1 2" key="1">
    <citation type="submission" date="2014-04" db="EMBL/GenBank/DDBJ databases">
        <authorList>
            <consortium name="DOE Joint Genome Institute"/>
            <person name="Kuo A."/>
            <person name="Ruytinx J."/>
            <person name="Rineau F."/>
            <person name="Colpaert J."/>
            <person name="Kohler A."/>
            <person name="Nagy L.G."/>
            <person name="Floudas D."/>
            <person name="Copeland A."/>
            <person name="Barry K.W."/>
            <person name="Cichocki N."/>
            <person name="Veneault-Fourrey C."/>
            <person name="LaButti K."/>
            <person name="Lindquist E.A."/>
            <person name="Lipzen A."/>
            <person name="Lundell T."/>
            <person name="Morin E."/>
            <person name="Murat C."/>
            <person name="Sun H."/>
            <person name="Tunlid A."/>
            <person name="Henrissat B."/>
            <person name="Grigoriev I.V."/>
            <person name="Hibbett D.S."/>
            <person name="Martin F."/>
            <person name="Nordberg H.P."/>
            <person name="Cantor M.N."/>
            <person name="Hua S.X."/>
        </authorList>
    </citation>
    <scope>NUCLEOTIDE SEQUENCE [LARGE SCALE GENOMIC DNA]</scope>
    <source>
        <strain evidence="1 2">UH-Slu-Lm8-n1</strain>
    </source>
</reference>
<keyword evidence="2" id="KW-1185">Reference proteome</keyword>
<sequence length="179" mass="20613">MFMALEHSSQDTYVKICEAVIECYPDSDVLPFYHVKTILANLSGVEFLVDHMCINLYTAFIGPYAHYDMCPECSQHHFDQIKFMKSNGCIKNPQAVFHTISIGPQLQALWRNPESAEKMHYHAYDDILIGSTYLNAVRDGRIKTKDMLLIISIDGAQLYESKSLDCWIYIWIIIEHSPD</sequence>